<dbReference type="EMBL" id="ML170214">
    <property type="protein sequence ID" value="TDL17919.1"/>
    <property type="molecule type" value="Genomic_DNA"/>
</dbReference>
<gene>
    <name evidence="1" type="ORF">BD410DRAFT_901135</name>
</gene>
<reference evidence="1 2" key="1">
    <citation type="submission" date="2018-06" db="EMBL/GenBank/DDBJ databases">
        <title>A transcriptomic atlas of mushroom development highlights an independent origin of complex multicellularity.</title>
        <authorList>
            <consortium name="DOE Joint Genome Institute"/>
            <person name="Krizsan K."/>
            <person name="Almasi E."/>
            <person name="Merenyi Z."/>
            <person name="Sahu N."/>
            <person name="Viragh M."/>
            <person name="Koszo T."/>
            <person name="Mondo S."/>
            <person name="Kiss B."/>
            <person name="Balint B."/>
            <person name="Kues U."/>
            <person name="Barry K."/>
            <person name="Hegedus J.C."/>
            <person name="Henrissat B."/>
            <person name="Johnson J."/>
            <person name="Lipzen A."/>
            <person name="Ohm R."/>
            <person name="Nagy I."/>
            <person name="Pangilinan J."/>
            <person name="Yan J."/>
            <person name="Xiong Y."/>
            <person name="Grigoriev I.V."/>
            <person name="Hibbett D.S."/>
            <person name="Nagy L.G."/>
        </authorList>
    </citation>
    <scope>NUCLEOTIDE SEQUENCE [LARGE SCALE GENOMIC DNA]</scope>
    <source>
        <strain evidence="1 2">SZMC22713</strain>
    </source>
</reference>
<keyword evidence="2" id="KW-1185">Reference proteome</keyword>
<dbReference type="Proteomes" id="UP000294933">
    <property type="component" value="Unassembled WGS sequence"/>
</dbReference>
<dbReference type="VEuPathDB" id="FungiDB:BD410DRAFT_901135"/>
<sequence>MHSQIPPEVWRNIFRFATFTAISLNVMDWDPYWPYARSEEAHPTKSYQSTLPTKKALTLVSRHFRELSLQYLFEVVQLFHTRNAQLLLDAILLHTTGTRSSPTRWIKYITVDLDSNDDSHLMDGVLKKIFPHCERLAAFGWEAKERLRGWMSDDASELMASIPLSITALEWHRNSLGKSFNSLRNHTALRTLRVSDVLSVARDDHAVAIPTITHLDVRTPLTCIAVSRWELPSVAHLTIDWIDEQHFDRLLGDSESRNAIRSFYIPDPLRCRSDDFPRILASMPKLETFSYDIAVNPDDQTLISPTWVGVGSHASLANIYLFCRVGMDRLKGKASFLTIRDFFFGHLKPLTTRHVPLTIGIMDAQVVFEQGDFLDKGYDAEGKQRFFDDLSANLTSPVVNVIVKWKGLFPPKVFCAVVIVFASKVVPHGLPFAKFYCAHASKENIGVESDDL</sequence>
<evidence type="ECO:0008006" key="3">
    <source>
        <dbReference type="Google" id="ProtNLM"/>
    </source>
</evidence>
<dbReference type="AlphaFoldDB" id="A0A4Y7PTN2"/>
<protein>
    <recommendedName>
        <fullName evidence="3">F-box domain-containing protein</fullName>
    </recommendedName>
</protein>
<evidence type="ECO:0000313" key="2">
    <source>
        <dbReference type="Proteomes" id="UP000294933"/>
    </source>
</evidence>
<evidence type="ECO:0000313" key="1">
    <source>
        <dbReference type="EMBL" id="TDL17919.1"/>
    </source>
</evidence>
<dbReference type="OrthoDB" id="3256525at2759"/>
<accession>A0A4Y7PTN2</accession>
<organism evidence="1 2">
    <name type="scientific">Rickenella mellea</name>
    <dbReference type="NCBI Taxonomy" id="50990"/>
    <lineage>
        <taxon>Eukaryota</taxon>
        <taxon>Fungi</taxon>
        <taxon>Dikarya</taxon>
        <taxon>Basidiomycota</taxon>
        <taxon>Agaricomycotina</taxon>
        <taxon>Agaricomycetes</taxon>
        <taxon>Hymenochaetales</taxon>
        <taxon>Rickenellaceae</taxon>
        <taxon>Rickenella</taxon>
    </lineage>
</organism>
<proteinExistence type="predicted"/>
<name>A0A4Y7PTN2_9AGAM</name>